<feature type="compositionally biased region" description="Polar residues" evidence="1">
    <location>
        <begin position="159"/>
        <end position="176"/>
    </location>
</feature>
<feature type="compositionally biased region" description="Polar residues" evidence="1">
    <location>
        <begin position="205"/>
        <end position="225"/>
    </location>
</feature>
<evidence type="ECO:0000313" key="2">
    <source>
        <dbReference type="EMBL" id="OAV88431.1"/>
    </source>
</evidence>
<reference evidence="3" key="4">
    <citation type="submission" date="2025-05" db="UniProtKB">
        <authorList>
            <consortium name="EnsemblFungi"/>
        </authorList>
    </citation>
    <scope>IDENTIFICATION</scope>
    <source>
        <strain evidence="3">isolate 1-1 / race 1 (BBBD)</strain>
    </source>
</reference>
<feature type="region of interest" description="Disordered" evidence="1">
    <location>
        <begin position="1"/>
        <end position="360"/>
    </location>
</feature>
<feature type="compositionally biased region" description="Basic and acidic residues" evidence="1">
    <location>
        <begin position="45"/>
        <end position="55"/>
    </location>
</feature>
<proteinExistence type="predicted"/>
<accession>A0A180G702</accession>
<dbReference type="OrthoDB" id="10342520at2759"/>
<reference evidence="3 4" key="3">
    <citation type="journal article" date="2017" name="G3 (Bethesda)">
        <title>Comparative analysis highlights variable genome content of wheat rusts and divergence of the mating loci.</title>
        <authorList>
            <person name="Cuomo C.A."/>
            <person name="Bakkeren G."/>
            <person name="Khalil H.B."/>
            <person name="Panwar V."/>
            <person name="Joly D."/>
            <person name="Linning R."/>
            <person name="Sakthikumar S."/>
            <person name="Song X."/>
            <person name="Adiconis X."/>
            <person name="Fan L."/>
            <person name="Goldberg J.M."/>
            <person name="Levin J.Z."/>
            <person name="Young S."/>
            <person name="Zeng Q."/>
            <person name="Anikster Y."/>
            <person name="Bruce M."/>
            <person name="Wang M."/>
            <person name="Yin C."/>
            <person name="McCallum B."/>
            <person name="Szabo L.J."/>
            <person name="Hulbert S."/>
            <person name="Chen X."/>
            <person name="Fellers J.P."/>
        </authorList>
    </citation>
    <scope>NUCLEOTIDE SEQUENCE</scope>
    <source>
        <strain evidence="4">Isolate 1-1 / race 1 (BBBD)</strain>
        <strain evidence="3">isolate 1-1 / race 1 (BBBD)</strain>
    </source>
</reference>
<feature type="compositionally biased region" description="Basic residues" evidence="1">
    <location>
        <begin position="85"/>
        <end position="95"/>
    </location>
</feature>
<feature type="compositionally biased region" description="Polar residues" evidence="1">
    <location>
        <begin position="256"/>
        <end position="269"/>
    </location>
</feature>
<reference evidence="2" key="1">
    <citation type="submission" date="2009-11" db="EMBL/GenBank/DDBJ databases">
        <authorList>
            <consortium name="The Broad Institute Genome Sequencing Platform"/>
            <person name="Ward D."/>
            <person name="Feldgarden M."/>
            <person name="Earl A."/>
            <person name="Young S.K."/>
            <person name="Zeng Q."/>
            <person name="Koehrsen M."/>
            <person name="Alvarado L."/>
            <person name="Berlin A."/>
            <person name="Bochicchio J."/>
            <person name="Borenstein D."/>
            <person name="Chapman S.B."/>
            <person name="Chen Z."/>
            <person name="Engels R."/>
            <person name="Freedman E."/>
            <person name="Gellesch M."/>
            <person name="Goldberg J."/>
            <person name="Griggs A."/>
            <person name="Gujja S."/>
            <person name="Heilman E."/>
            <person name="Heiman D."/>
            <person name="Hepburn T."/>
            <person name="Howarth C."/>
            <person name="Jen D."/>
            <person name="Larson L."/>
            <person name="Lewis B."/>
            <person name="Mehta T."/>
            <person name="Park D."/>
            <person name="Pearson M."/>
            <person name="Roberts A."/>
            <person name="Saif S."/>
            <person name="Shea T."/>
            <person name="Shenoy N."/>
            <person name="Sisk P."/>
            <person name="Stolte C."/>
            <person name="Sykes S."/>
            <person name="Thomson T."/>
            <person name="Walk T."/>
            <person name="White J."/>
            <person name="Yandava C."/>
            <person name="Izard J."/>
            <person name="Baranova O.V."/>
            <person name="Blanton J.M."/>
            <person name="Tanner A.C."/>
            <person name="Dewhirst F.E."/>
            <person name="Haas B."/>
            <person name="Nusbaum C."/>
            <person name="Birren B."/>
        </authorList>
    </citation>
    <scope>NUCLEOTIDE SEQUENCE [LARGE SCALE GENOMIC DNA]</scope>
    <source>
        <strain evidence="2">1-1 BBBD Race 1</strain>
    </source>
</reference>
<feature type="region of interest" description="Disordered" evidence="1">
    <location>
        <begin position="383"/>
        <end position="402"/>
    </location>
</feature>
<gene>
    <name evidence="2" type="ORF">PTTG_04064</name>
</gene>
<dbReference type="VEuPathDB" id="FungiDB:PTTG_04064"/>
<dbReference type="EnsemblFungi" id="PTTG_04064-t43_1">
    <property type="protein sequence ID" value="PTTG_04064-t43_1-p1"/>
    <property type="gene ID" value="PTTG_04064"/>
</dbReference>
<feature type="compositionally biased region" description="Low complexity" evidence="1">
    <location>
        <begin position="13"/>
        <end position="22"/>
    </location>
</feature>
<reference evidence="2" key="2">
    <citation type="submission" date="2016-05" db="EMBL/GenBank/DDBJ databases">
        <title>Comparative analysis highlights variable genome content of wheat rusts and divergence of the mating loci.</title>
        <authorList>
            <person name="Cuomo C.A."/>
            <person name="Bakkeren G."/>
            <person name="Szabo L."/>
            <person name="Khalil H."/>
            <person name="Joly D."/>
            <person name="Goldberg J."/>
            <person name="Young S."/>
            <person name="Zeng Q."/>
            <person name="Fellers J."/>
        </authorList>
    </citation>
    <scope>NUCLEOTIDE SEQUENCE [LARGE SCALE GENOMIC DNA]</scope>
    <source>
        <strain evidence="2">1-1 BBBD Race 1</strain>
    </source>
</reference>
<feature type="compositionally biased region" description="Basic residues" evidence="1">
    <location>
        <begin position="1"/>
        <end position="12"/>
    </location>
</feature>
<organism evidence="2">
    <name type="scientific">Puccinia triticina (isolate 1-1 / race 1 (BBBD))</name>
    <name type="common">Brown leaf rust fungus</name>
    <dbReference type="NCBI Taxonomy" id="630390"/>
    <lineage>
        <taxon>Eukaryota</taxon>
        <taxon>Fungi</taxon>
        <taxon>Dikarya</taxon>
        <taxon>Basidiomycota</taxon>
        <taxon>Pucciniomycotina</taxon>
        <taxon>Pucciniomycetes</taxon>
        <taxon>Pucciniales</taxon>
        <taxon>Pucciniaceae</taxon>
        <taxon>Puccinia</taxon>
    </lineage>
</organism>
<dbReference type="AlphaFoldDB" id="A0A180G702"/>
<sequence>MDRSRDKCRRKASASSSSSSSSTTNDEALFGRRKKQAGRRSSRRLTIEEAVKKEGSNFINFNPFQAGQSGDPVPKKKTAAGAKKPSSKAGRRKTFHGTGCSSQVDPALPEISSTSGAGPQSFTQQRFPPRSPFVKQATPGQSSSRPSFTFYAFDPLSPIQPSDNQGWRQTVEPTSSSDEDTVVDQKRPAARNAGRRSTVERAVQAKNSNFIDFNPFQAGTPSAPISKNRKSAPSKLTRSDGKHSHRRRTVVGRASENPSSSQHTFSDHGSSPGKPGPCLSGQTSDKQEIGHHGCNARASFPQSTFIKELPISPASWDEKSKVSPLAGSSPTNIPEPHSHHASHPTRTPTSNNPFLTADGNPLLDPAVPSVRVPWKYYPPLPVLSPNFLLSGKGQLEKNTRDS</sequence>
<evidence type="ECO:0000313" key="3">
    <source>
        <dbReference type="EnsemblFungi" id="PTTG_04064-t43_1-p1"/>
    </source>
</evidence>
<name>A0A180G702_PUCT1</name>
<feature type="compositionally biased region" description="Polar residues" evidence="1">
    <location>
        <begin position="111"/>
        <end position="126"/>
    </location>
</feature>
<feature type="compositionally biased region" description="Polar residues" evidence="1">
    <location>
        <begin position="138"/>
        <end position="147"/>
    </location>
</feature>
<feature type="compositionally biased region" description="Polar residues" evidence="1">
    <location>
        <begin position="344"/>
        <end position="354"/>
    </location>
</feature>
<evidence type="ECO:0000313" key="4">
    <source>
        <dbReference type="Proteomes" id="UP000005240"/>
    </source>
</evidence>
<evidence type="ECO:0000256" key="1">
    <source>
        <dbReference type="SAM" id="MobiDB-lite"/>
    </source>
</evidence>
<dbReference type="EMBL" id="ADAS02000177">
    <property type="protein sequence ID" value="OAV88431.1"/>
    <property type="molecule type" value="Genomic_DNA"/>
</dbReference>
<dbReference type="Proteomes" id="UP000005240">
    <property type="component" value="Unassembled WGS sequence"/>
</dbReference>
<feature type="compositionally biased region" description="Polar residues" evidence="1">
    <location>
        <begin position="57"/>
        <end position="68"/>
    </location>
</feature>
<protein>
    <submittedName>
        <fullName evidence="2 3">Uncharacterized protein</fullName>
    </submittedName>
</protein>
<feature type="compositionally biased region" description="Basic residues" evidence="1">
    <location>
        <begin position="31"/>
        <end position="43"/>
    </location>
</feature>
<keyword evidence="4" id="KW-1185">Reference proteome</keyword>